<keyword evidence="1" id="KW-0614">Plasmid</keyword>
<name>C6B8F6_RHILS</name>
<dbReference type="KEGG" id="rlg:Rleg_5924"/>
<reference evidence="1 2" key="1">
    <citation type="journal article" date="2010" name="Stand. Genomic Sci.">
        <title>Complete genome sequence of Rhizobium leguminosarum bv. trifolii strain WSM1325, an effective microsymbiont of annual Mediterranean clovers.</title>
        <authorList>
            <person name="Reeve W."/>
            <person name="O'Hara G."/>
            <person name="Chain P."/>
            <person name="Ardley J."/>
            <person name="Brau L."/>
            <person name="Nandesena K."/>
            <person name="Tiwari R."/>
            <person name="Copeland A."/>
            <person name="Nolan M."/>
            <person name="Han C."/>
            <person name="Brettin T."/>
            <person name="Land M."/>
            <person name="Ovchinikova G."/>
            <person name="Ivanova N."/>
            <person name="Mavromatis K."/>
            <person name="Markowitz V."/>
            <person name="Kyrpides N."/>
            <person name="Melino V."/>
            <person name="Denton M."/>
            <person name="Yates R."/>
            <person name="Howieson J."/>
        </authorList>
    </citation>
    <scope>NUCLEOTIDE SEQUENCE [LARGE SCALE GENOMIC DNA]</scope>
    <source>
        <strain evidence="2">WSM1325</strain>
        <plasmid evidence="2">Plasmid pR132503</plasmid>
    </source>
</reference>
<organism evidence="1 2">
    <name type="scientific">Rhizobium leguminosarum bv. trifolii (strain WSM1325)</name>
    <dbReference type="NCBI Taxonomy" id="395491"/>
    <lineage>
        <taxon>Bacteria</taxon>
        <taxon>Pseudomonadati</taxon>
        <taxon>Pseudomonadota</taxon>
        <taxon>Alphaproteobacteria</taxon>
        <taxon>Hyphomicrobiales</taxon>
        <taxon>Rhizobiaceae</taxon>
        <taxon>Rhizobium/Agrobacterium group</taxon>
        <taxon>Rhizobium</taxon>
    </lineage>
</organism>
<dbReference type="Proteomes" id="UP000002256">
    <property type="component" value="Plasmid pR132503"/>
</dbReference>
<proteinExistence type="predicted"/>
<accession>C6B8F6</accession>
<dbReference type="EMBL" id="CP001625">
    <property type="protein sequence ID" value="ACS60688.1"/>
    <property type="molecule type" value="Genomic_DNA"/>
</dbReference>
<protein>
    <submittedName>
        <fullName evidence="1">Uncharacterized protein</fullName>
    </submittedName>
</protein>
<gene>
    <name evidence="1" type="ordered locus">Rleg_5924</name>
</gene>
<dbReference type="HOGENOM" id="CLU_3065510_0_0_5"/>
<dbReference type="AlphaFoldDB" id="C6B8F6"/>
<geneLocation type="plasmid" evidence="1 2">
    <name>pR132503</name>
</geneLocation>
<evidence type="ECO:0000313" key="2">
    <source>
        <dbReference type="Proteomes" id="UP000002256"/>
    </source>
</evidence>
<evidence type="ECO:0000313" key="1">
    <source>
        <dbReference type="EMBL" id="ACS60688.1"/>
    </source>
</evidence>
<sequence>MGRAFNEGALDMVKADGDERFNELFDRFSQSEQTRRTIVPSSIATQELRRGHR</sequence>